<evidence type="ECO:0000313" key="2">
    <source>
        <dbReference type="Proteomes" id="UP000799538"/>
    </source>
</evidence>
<accession>A0A6A6GI49</accession>
<dbReference type="EMBL" id="ML992503">
    <property type="protein sequence ID" value="KAF2225405.1"/>
    <property type="molecule type" value="Genomic_DNA"/>
</dbReference>
<evidence type="ECO:0000313" key="1">
    <source>
        <dbReference type="EMBL" id="KAF2225405.1"/>
    </source>
</evidence>
<proteinExistence type="predicted"/>
<keyword evidence="2" id="KW-1185">Reference proteome</keyword>
<dbReference type="Proteomes" id="UP000799538">
    <property type="component" value="Unassembled WGS sequence"/>
</dbReference>
<protein>
    <submittedName>
        <fullName evidence="1">Uncharacterized protein</fullName>
    </submittedName>
</protein>
<sequence length="150" mass="16738">MSTTTTTTTQQKEVPANAEVGWQVLSNDQGTKYRVKAEEYDLAEESASSDAPAASGPPFKDVKVTWRFGTEGAPDKDVQEQTSITWYKLAKAPWYSPYTYELTIVAKDTYNFKFTDMEPDTYSLDVYQNAGSHYVQYSSKNPTIVSISGS</sequence>
<dbReference type="OrthoDB" id="3822532at2759"/>
<organism evidence="1 2">
    <name type="scientific">Elsinoe ampelina</name>
    <dbReference type="NCBI Taxonomy" id="302913"/>
    <lineage>
        <taxon>Eukaryota</taxon>
        <taxon>Fungi</taxon>
        <taxon>Dikarya</taxon>
        <taxon>Ascomycota</taxon>
        <taxon>Pezizomycotina</taxon>
        <taxon>Dothideomycetes</taxon>
        <taxon>Dothideomycetidae</taxon>
        <taxon>Myriangiales</taxon>
        <taxon>Elsinoaceae</taxon>
        <taxon>Elsinoe</taxon>
    </lineage>
</organism>
<reference evidence="2" key="1">
    <citation type="journal article" date="2020" name="Stud. Mycol.">
        <title>101 Dothideomycetes genomes: A test case for predicting lifestyles and emergence of pathogens.</title>
        <authorList>
            <person name="Haridas S."/>
            <person name="Albert R."/>
            <person name="Binder M."/>
            <person name="Bloem J."/>
            <person name="LaButti K."/>
            <person name="Salamov A."/>
            <person name="Andreopoulos B."/>
            <person name="Baker S."/>
            <person name="Barry K."/>
            <person name="Bills G."/>
            <person name="Bluhm B."/>
            <person name="Cannon C."/>
            <person name="Castanera R."/>
            <person name="Culley D."/>
            <person name="Daum C."/>
            <person name="Ezra D."/>
            <person name="Gonzalez J."/>
            <person name="Henrissat B."/>
            <person name="Kuo A."/>
            <person name="Liang C."/>
            <person name="Lipzen A."/>
            <person name="Lutzoni F."/>
            <person name="Magnuson J."/>
            <person name="Mondo S."/>
            <person name="Nolan M."/>
            <person name="Ohm R."/>
            <person name="Pangilinan J."/>
            <person name="Park H.-J."/>
            <person name="Ramirez L."/>
            <person name="Alfaro M."/>
            <person name="Sun H."/>
            <person name="Tritt A."/>
            <person name="Yoshinaga Y."/>
            <person name="Zwiers L.-H."/>
            <person name="Turgeon B."/>
            <person name="Goodwin S."/>
            <person name="Spatafora J."/>
            <person name="Crous P."/>
            <person name="Grigoriev I."/>
        </authorList>
    </citation>
    <scope>NUCLEOTIDE SEQUENCE [LARGE SCALE GENOMIC DNA]</scope>
    <source>
        <strain evidence="2">CECT 20119</strain>
    </source>
</reference>
<gene>
    <name evidence="1" type="ORF">BDZ85DRAFT_257448</name>
</gene>
<name>A0A6A6GI49_9PEZI</name>
<dbReference type="AlphaFoldDB" id="A0A6A6GI49"/>